<proteinExistence type="predicted"/>
<evidence type="ECO:0000256" key="1">
    <source>
        <dbReference type="SAM" id="MobiDB-lite"/>
    </source>
</evidence>
<dbReference type="InParanoid" id="A0A1E7FIB8"/>
<organism evidence="3 4">
    <name type="scientific">Fragilariopsis cylindrus CCMP1102</name>
    <dbReference type="NCBI Taxonomy" id="635003"/>
    <lineage>
        <taxon>Eukaryota</taxon>
        <taxon>Sar</taxon>
        <taxon>Stramenopiles</taxon>
        <taxon>Ochrophyta</taxon>
        <taxon>Bacillariophyta</taxon>
        <taxon>Bacillariophyceae</taxon>
        <taxon>Bacillariophycidae</taxon>
        <taxon>Bacillariales</taxon>
        <taxon>Bacillariaceae</taxon>
        <taxon>Fragilariopsis</taxon>
    </lineage>
</organism>
<evidence type="ECO:0000313" key="4">
    <source>
        <dbReference type="Proteomes" id="UP000095751"/>
    </source>
</evidence>
<dbReference type="Proteomes" id="UP000095751">
    <property type="component" value="Unassembled WGS sequence"/>
</dbReference>
<protein>
    <recommendedName>
        <fullName evidence="2">HAT C-terminal dimerisation domain-containing protein</fullName>
    </recommendedName>
</protein>
<keyword evidence="4" id="KW-1185">Reference proteome</keyword>
<dbReference type="AlphaFoldDB" id="A0A1E7FIB8"/>
<accession>A0A1E7FIB8</accession>
<dbReference type="InterPro" id="IPR012337">
    <property type="entry name" value="RNaseH-like_sf"/>
</dbReference>
<dbReference type="OrthoDB" id="1607513at2759"/>
<evidence type="ECO:0000313" key="3">
    <source>
        <dbReference type="EMBL" id="OEU17921.1"/>
    </source>
</evidence>
<sequence>MNDAMGGIFWGEADCTTTADNDDNDSTGLPGDDATSSGNVNVNYCEYAKKNVESYFNTVQSQRRIKDPLLWWKKNQDQFPELAILARKWIFCASSIYGQHKTRDNEYDDDVVVISSSSATTTSSSSRNNNSDSTTTPTAMSQRIFLHDNIDLI</sequence>
<dbReference type="EMBL" id="KV784357">
    <property type="protein sequence ID" value="OEU17921.1"/>
    <property type="molecule type" value="Genomic_DNA"/>
</dbReference>
<name>A0A1E7FIB8_9STRA</name>
<gene>
    <name evidence="3" type="ORF">FRACYDRAFT_268830</name>
</gene>
<dbReference type="InterPro" id="IPR008906">
    <property type="entry name" value="HATC_C_dom"/>
</dbReference>
<dbReference type="GO" id="GO:0046983">
    <property type="term" value="F:protein dimerization activity"/>
    <property type="evidence" value="ECO:0007669"/>
    <property type="project" value="InterPro"/>
</dbReference>
<dbReference type="SUPFAM" id="SSF53098">
    <property type="entry name" value="Ribonuclease H-like"/>
    <property type="match status" value="1"/>
</dbReference>
<feature type="domain" description="HAT C-terminal dimerisation" evidence="2">
    <location>
        <begin position="53"/>
        <end position="88"/>
    </location>
</feature>
<reference evidence="3 4" key="1">
    <citation type="submission" date="2016-09" db="EMBL/GenBank/DDBJ databases">
        <title>Extensive genetic diversity and differential bi-allelic expression allows diatom success in the polar Southern Ocean.</title>
        <authorList>
            <consortium name="DOE Joint Genome Institute"/>
            <person name="Mock T."/>
            <person name="Otillar R.P."/>
            <person name="Strauss J."/>
            <person name="Dupont C."/>
            <person name="Frickenhaus S."/>
            <person name="Maumus F."/>
            <person name="Mcmullan M."/>
            <person name="Sanges R."/>
            <person name="Schmutz J."/>
            <person name="Toseland A."/>
            <person name="Valas R."/>
            <person name="Veluchamy A."/>
            <person name="Ward B.J."/>
            <person name="Allen A."/>
            <person name="Barry K."/>
            <person name="Falciatore A."/>
            <person name="Ferrante M."/>
            <person name="Fortunato A.E."/>
            <person name="Gloeckner G."/>
            <person name="Gruber A."/>
            <person name="Hipkin R."/>
            <person name="Janech M."/>
            <person name="Kroth P."/>
            <person name="Leese F."/>
            <person name="Lindquist E."/>
            <person name="Lyon B.R."/>
            <person name="Martin J."/>
            <person name="Mayer C."/>
            <person name="Parker M."/>
            <person name="Quesneville H."/>
            <person name="Raymond J."/>
            <person name="Uhlig C."/>
            <person name="Valentin K.U."/>
            <person name="Worden A.Z."/>
            <person name="Armbrust E.V."/>
            <person name="Bowler C."/>
            <person name="Green B."/>
            <person name="Moulton V."/>
            <person name="Van Oosterhout C."/>
            <person name="Grigoriev I."/>
        </authorList>
    </citation>
    <scope>NUCLEOTIDE SEQUENCE [LARGE SCALE GENOMIC DNA]</scope>
    <source>
        <strain evidence="3 4">CCMP1102</strain>
    </source>
</reference>
<dbReference type="KEGG" id="fcy:FRACYDRAFT_268830"/>
<dbReference type="Pfam" id="PF05699">
    <property type="entry name" value="Dimer_Tnp_hAT"/>
    <property type="match status" value="1"/>
</dbReference>
<feature type="region of interest" description="Disordered" evidence="1">
    <location>
        <begin position="118"/>
        <end position="138"/>
    </location>
</feature>
<evidence type="ECO:0000259" key="2">
    <source>
        <dbReference type="Pfam" id="PF05699"/>
    </source>
</evidence>